<evidence type="ECO:0000259" key="8">
    <source>
        <dbReference type="Pfam" id="PF00924"/>
    </source>
</evidence>
<evidence type="ECO:0000256" key="6">
    <source>
        <dbReference type="ARBA" id="ARBA00023136"/>
    </source>
</evidence>
<comment type="subcellular location">
    <subcellularLocation>
        <location evidence="1">Cell membrane</location>
        <topology evidence="1">Multi-pass membrane protein</topology>
    </subcellularLocation>
</comment>
<dbReference type="PANTHER" id="PTHR30221:SF1">
    <property type="entry name" value="SMALL-CONDUCTANCE MECHANOSENSITIVE CHANNEL"/>
    <property type="match status" value="1"/>
</dbReference>
<organism evidence="11 12">
    <name type="scientific">Sulfurospirillum halorespirans DSM 13726</name>
    <dbReference type="NCBI Taxonomy" id="1193502"/>
    <lineage>
        <taxon>Bacteria</taxon>
        <taxon>Pseudomonadati</taxon>
        <taxon>Campylobacterota</taxon>
        <taxon>Epsilonproteobacteria</taxon>
        <taxon>Campylobacterales</taxon>
        <taxon>Sulfurospirillaceae</taxon>
        <taxon>Sulfurospirillum</taxon>
    </lineage>
</organism>
<dbReference type="InterPro" id="IPR049142">
    <property type="entry name" value="MS_channel_1st"/>
</dbReference>
<feature type="domain" description="Mechanosensitive ion channel MscS" evidence="8">
    <location>
        <begin position="102"/>
        <end position="167"/>
    </location>
</feature>
<feature type="domain" description="Mechanosensitive ion channel MscS C-terminal" evidence="9">
    <location>
        <begin position="178"/>
        <end position="255"/>
    </location>
</feature>
<evidence type="ECO:0000313" key="12">
    <source>
        <dbReference type="Proteomes" id="UP000094609"/>
    </source>
</evidence>
<dbReference type="InterPro" id="IPR006686">
    <property type="entry name" value="MscS_channel_CS"/>
</dbReference>
<dbReference type="GO" id="GO:0008381">
    <property type="term" value="F:mechanosensitive monoatomic ion channel activity"/>
    <property type="evidence" value="ECO:0007669"/>
    <property type="project" value="InterPro"/>
</dbReference>
<protein>
    <submittedName>
        <fullName evidence="11">Mechanosensitive ion channel protein MscS</fullName>
    </submittedName>
</protein>
<sequence length="267" mass="28908">MDFSWSMVVNFVTLYGVKVLASFLIFFIGKRVAALLTAIVVKGMRTSKIDETITSFFSNVIYFGLLVVIILAALSNLGINTTSFLAVLGTAGLAIGLALQGTLSNVGAGILLVFFRPFKIGHSVQVAGENGTVEELNLFSVVLKTADNRQIIIPNSAVIGKNIINFSAKPTSRIDLLFNIGYEDDLRLAKETLQAIVDAEEKILTDPAPFVAVSELAPTSVKLVVRLWVKNEDAASVTFAITEKVKLSFDEKRITIPHPPLVEKPLA</sequence>
<dbReference type="Pfam" id="PF00924">
    <property type="entry name" value="MS_channel_2nd"/>
    <property type="match status" value="1"/>
</dbReference>
<dbReference type="SUPFAM" id="SSF82689">
    <property type="entry name" value="Mechanosensitive channel protein MscS (YggB), C-terminal domain"/>
    <property type="match status" value="1"/>
</dbReference>
<dbReference type="Pfam" id="PF21088">
    <property type="entry name" value="MS_channel_1st"/>
    <property type="match status" value="1"/>
</dbReference>
<feature type="transmembrane region" description="Helical" evidence="7">
    <location>
        <begin position="86"/>
        <end position="115"/>
    </location>
</feature>
<dbReference type="EMBL" id="CP017111">
    <property type="protein sequence ID" value="AOO66081.1"/>
    <property type="molecule type" value="Genomic_DNA"/>
</dbReference>
<dbReference type="KEGG" id="shal:SHALO_2321"/>
<gene>
    <name evidence="11" type="ORF">SHALO_2321</name>
</gene>
<dbReference type="InterPro" id="IPR023408">
    <property type="entry name" value="MscS_beta-dom_sf"/>
</dbReference>
<dbReference type="Pfam" id="PF05552">
    <property type="entry name" value="MS_channel_1st_1"/>
    <property type="match status" value="1"/>
</dbReference>
<evidence type="ECO:0000256" key="4">
    <source>
        <dbReference type="ARBA" id="ARBA00022692"/>
    </source>
</evidence>
<evidence type="ECO:0000256" key="7">
    <source>
        <dbReference type="SAM" id="Phobius"/>
    </source>
</evidence>
<keyword evidence="3" id="KW-1003">Cell membrane</keyword>
<accession>A0A1D7TM55</accession>
<name>A0A1D7TM55_9BACT</name>
<proteinExistence type="inferred from homology"/>
<dbReference type="SUPFAM" id="SSF82861">
    <property type="entry name" value="Mechanosensitive channel protein MscS (YggB), transmembrane region"/>
    <property type="match status" value="1"/>
</dbReference>
<keyword evidence="6 7" id="KW-0472">Membrane</keyword>
<feature type="domain" description="Mechanosensitive ion channel transmembrane helices 2/3" evidence="10">
    <location>
        <begin position="59"/>
        <end position="100"/>
    </location>
</feature>
<evidence type="ECO:0000256" key="1">
    <source>
        <dbReference type="ARBA" id="ARBA00004651"/>
    </source>
</evidence>
<dbReference type="Gene3D" id="3.30.70.100">
    <property type="match status" value="1"/>
</dbReference>
<feature type="transmembrane region" description="Helical" evidence="7">
    <location>
        <begin position="53"/>
        <end position="74"/>
    </location>
</feature>
<evidence type="ECO:0000259" key="10">
    <source>
        <dbReference type="Pfam" id="PF21088"/>
    </source>
</evidence>
<keyword evidence="4 7" id="KW-0812">Transmembrane</keyword>
<dbReference type="STRING" id="1193502.SHALO_2321"/>
<dbReference type="InterPro" id="IPR011014">
    <property type="entry name" value="MscS_channel_TM-2"/>
</dbReference>
<dbReference type="GO" id="GO:0005886">
    <property type="term" value="C:plasma membrane"/>
    <property type="evidence" value="ECO:0007669"/>
    <property type="project" value="UniProtKB-SubCell"/>
</dbReference>
<reference evidence="12" key="1">
    <citation type="submission" date="2016-08" db="EMBL/GenBank/DDBJ databases">
        <title>Complete genome sequence of the organohalide-respiring Epsilonproteobacterium Sulfurospirillum halorespirans.</title>
        <authorList>
            <person name="Goris T."/>
            <person name="Zimmermann J."/>
            <person name="Schenz B."/>
            <person name="Lemos M."/>
            <person name="Hackermueller J."/>
            <person name="Diekert G."/>
        </authorList>
    </citation>
    <scope>NUCLEOTIDE SEQUENCE [LARGE SCALE GENOMIC DNA]</scope>
    <source>
        <strain>DSM 13726</strain>
        <strain evidence="12">PCE-M2</strain>
    </source>
</reference>
<evidence type="ECO:0000256" key="3">
    <source>
        <dbReference type="ARBA" id="ARBA00022475"/>
    </source>
</evidence>
<evidence type="ECO:0000256" key="5">
    <source>
        <dbReference type="ARBA" id="ARBA00022989"/>
    </source>
</evidence>
<dbReference type="InterPro" id="IPR049278">
    <property type="entry name" value="MS_channel_C"/>
</dbReference>
<comment type="similarity">
    <text evidence="2">Belongs to the MscS (TC 1.A.23) family.</text>
</comment>
<dbReference type="InterPro" id="IPR045275">
    <property type="entry name" value="MscS_archaea/bacteria_type"/>
</dbReference>
<dbReference type="Gene3D" id="1.10.287.1260">
    <property type="match status" value="1"/>
</dbReference>
<dbReference type="InterPro" id="IPR006685">
    <property type="entry name" value="MscS_channel_2nd"/>
</dbReference>
<dbReference type="Proteomes" id="UP000094609">
    <property type="component" value="Chromosome"/>
</dbReference>
<dbReference type="AlphaFoldDB" id="A0A1D7TM55"/>
<dbReference type="PATRIC" id="fig|1193502.14.peg.2351"/>
<dbReference type="PANTHER" id="PTHR30221">
    <property type="entry name" value="SMALL-CONDUCTANCE MECHANOSENSITIVE CHANNEL"/>
    <property type="match status" value="1"/>
</dbReference>
<dbReference type="InterPro" id="IPR011066">
    <property type="entry name" value="MscS_channel_C_sf"/>
</dbReference>
<dbReference type="Gene3D" id="2.30.30.60">
    <property type="match status" value="1"/>
</dbReference>
<dbReference type="Pfam" id="PF21082">
    <property type="entry name" value="MS_channel_3rd"/>
    <property type="match status" value="1"/>
</dbReference>
<keyword evidence="12" id="KW-1185">Reference proteome</keyword>
<evidence type="ECO:0000313" key="11">
    <source>
        <dbReference type="EMBL" id="AOO66081.1"/>
    </source>
</evidence>
<dbReference type="PROSITE" id="PS01246">
    <property type="entry name" value="UPF0003"/>
    <property type="match status" value="1"/>
</dbReference>
<dbReference type="InterPro" id="IPR008910">
    <property type="entry name" value="MSC_TM_helix"/>
</dbReference>
<keyword evidence="5 7" id="KW-1133">Transmembrane helix</keyword>
<dbReference type="RefSeq" id="WP_084011037.1">
    <property type="nucleotide sequence ID" value="NZ_CP017111.1"/>
</dbReference>
<evidence type="ECO:0000256" key="2">
    <source>
        <dbReference type="ARBA" id="ARBA00008017"/>
    </source>
</evidence>
<evidence type="ECO:0000259" key="9">
    <source>
        <dbReference type="Pfam" id="PF21082"/>
    </source>
</evidence>
<dbReference type="SUPFAM" id="SSF50182">
    <property type="entry name" value="Sm-like ribonucleoproteins"/>
    <property type="match status" value="1"/>
</dbReference>
<dbReference type="InterPro" id="IPR010920">
    <property type="entry name" value="LSM_dom_sf"/>
</dbReference>